<accession>A0ABN2G547</accession>
<name>A0ABN2G547_9ACTN</name>
<gene>
    <name evidence="1" type="ORF">GCM10009830_08900</name>
</gene>
<organism evidence="1 2">
    <name type="scientific">Glycomyces endophyticus</name>
    <dbReference type="NCBI Taxonomy" id="480996"/>
    <lineage>
        <taxon>Bacteria</taxon>
        <taxon>Bacillati</taxon>
        <taxon>Actinomycetota</taxon>
        <taxon>Actinomycetes</taxon>
        <taxon>Glycomycetales</taxon>
        <taxon>Glycomycetaceae</taxon>
        <taxon>Glycomyces</taxon>
    </lineage>
</organism>
<evidence type="ECO:0008006" key="3">
    <source>
        <dbReference type="Google" id="ProtNLM"/>
    </source>
</evidence>
<evidence type="ECO:0000313" key="2">
    <source>
        <dbReference type="Proteomes" id="UP001499851"/>
    </source>
</evidence>
<sequence>MSDLEFSVPEFNLLLSLVHLRGNGSTAKVKLAFGTYEPKKDEKDRLTEKGLISVRKVGRAQEWELTDPGWRAARELLAKPAPAKITHRTARILWSIIQDFSAHMDRVGTELADVYPEPAAETLADKIIAAYQELTGDSADWVPLLALRERLDDAAREEVDKVLAELHTLREIQLIPESNQKTLTDADRDAALWLGGEHRHLIGIEVR</sequence>
<dbReference type="Proteomes" id="UP001499851">
    <property type="component" value="Unassembled WGS sequence"/>
</dbReference>
<keyword evidence="2" id="KW-1185">Reference proteome</keyword>
<reference evidence="1 2" key="1">
    <citation type="journal article" date="2019" name="Int. J. Syst. Evol. Microbiol.">
        <title>The Global Catalogue of Microorganisms (GCM) 10K type strain sequencing project: providing services to taxonomists for standard genome sequencing and annotation.</title>
        <authorList>
            <consortium name="The Broad Institute Genomics Platform"/>
            <consortium name="The Broad Institute Genome Sequencing Center for Infectious Disease"/>
            <person name="Wu L."/>
            <person name="Ma J."/>
        </authorList>
    </citation>
    <scope>NUCLEOTIDE SEQUENCE [LARGE SCALE GENOMIC DNA]</scope>
    <source>
        <strain evidence="1 2">JCM 16001</strain>
    </source>
</reference>
<proteinExistence type="predicted"/>
<protein>
    <recommendedName>
        <fullName evidence="3">MarR family transcriptional regulator</fullName>
    </recommendedName>
</protein>
<comment type="caution">
    <text evidence="1">The sequence shown here is derived from an EMBL/GenBank/DDBJ whole genome shotgun (WGS) entry which is preliminary data.</text>
</comment>
<evidence type="ECO:0000313" key="1">
    <source>
        <dbReference type="EMBL" id="GAA1665540.1"/>
    </source>
</evidence>
<dbReference type="RefSeq" id="WP_344482236.1">
    <property type="nucleotide sequence ID" value="NZ_BAAAQF010000004.1"/>
</dbReference>
<dbReference type="EMBL" id="BAAAQF010000004">
    <property type="protein sequence ID" value="GAA1665540.1"/>
    <property type="molecule type" value="Genomic_DNA"/>
</dbReference>